<gene>
    <name evidence="2" type="ORF">AADV58_10150</name>
</gene>
<proteinExistence type="predicted"/>
<feature type="domain" description="Minor tail protein gp31 C-terminal" evidence="1">
    <location>
        <begin position="63"/>
        <end position="88"/>
    </location>
</feature>
<organism evidence="2 3">
    <name type="scientific">Azonexus hydrophilus</name>
    <dbReference type="NCBI Taxonomy" id="418702"/>
    <lineage>
        <taxon>Bacteria</taxon>
        <taxon>Pseudomonadati</taxon>
        <taxon>Pseudomonadota</taxon>
        <taxon>Betaproteobacteria</taxon>
        <taxon>Rhodocyclales</taxon>
        <taxon>Azonexaceae</taxon>
        <taxon>Azonexus</taxon>
    </lineage>
</organism>
<sequence length="88" mass="9499">MFKTPAKKKREALLDKVLAPLSTADQEAIRKAFISGISRDDLIMLAQEAGLVRASTTLTGGITKIWSGSQAEYDAIATKADDTLYIVV</sequence>
<evidence type="ECO:0000259" key="1">
    <source>
        <dbReference type="Pfam" id="PF24243"/>
    </source>
</evidence>
<dbReference type="Proteomes" id="UP001479520">
    <property type="component" value="Chromosome"/>
</dbReference>
<dbReference type="InterPro" id="IPR056923">
    <property type="entry name" value="Minor_tail_gp31_C"/>
</dbReference>
<dbReference type="EMBL" id="CP151406">
    <property type="protein sequence ID" value="WZJ20315.1"/>
    <property type="molecule type" value="Genomic_DNA"/>
</dbReference>
<dbReference type="RefSeq" id="WP_341743086.1">
    <property type="nucleotide sequence ID" value="NZ_CP151406.1"/>
</dbReference>
<evidence type="ECO:0000313" key="3">
    <source>
        <dbReference type="Proteomes" id="UP001479520"/>
    </source>
</evidence>
<dbReference type="Pfam" id="PF24243">
    <property type="entry name" value="Phage_tail_C"/>
    <property type="match status" value="1"/>
</dbReference>
<keyword evidence="3" id="KW-1185">Reference proteome</keyword>
<evidence type="ECO:0000313" key="2">
    <source>
        <dbReference type="EMBL" id="WZJ20315.1"/>
    </source>
</evidence>
<reference evidence="2 3" key="1">
    <citation type="submission" date="2024-04" db="EMBL/GenBank/DDBJ databases">
        <title>Dissimilatory iodate-reducing microorganisms contribute to the enrichment of iodine in groundwater.</title>
        <authorList>
            <person name="Jiang Z."/>
        </authorList>
    </citation>
    <scope>NUCLEOTIDE SEQUENCE [LARGE SCALE GENOMIC DNA]</scope>
    <source>
        <strain evidence="2 3">NCP973</strain>
    </source>
</reference>
<protein>
    <recommendedName>
        <fullName evidence="1">Minor tail protein gp31 C-terminal domain-containing protein</fullName>
    </recommendedName>
</protein>
<name>A0ABZ2XCQ9_9RHOO</name>
<accession>A0ABZ2XCQ9</accession>